<dbReference type="KEGG" id="pcea:J3359_15730"/>
<keyword evidence="1" id="KW-0812">Transmembrane</keyword>
<protein>
    <submittedName>
        <fullName evidence="2">DUF2809 domain-containing protein</fullName>
    </submittedName>
</protein>
<keyword evidence="1" id="KW-1133">Transmembrane helix</keyword>
<dbReference type="InterPro" id="IPR021257">
    <property type="entry name" value="DUF2809"/>
</dbReference>
<dbReference type="EMBL" id="CP071869">
    <property type="protein sequence ID" value="QTE22236.1"/>
    <property type="molecule type" value="Genomic_DNA"/>
</dbReference>
<dbReference type="RefSeq" id="WP_208077960.1">
    <property type="nucleotide sequence ID" value="NZ_CP071869.1"/>
</dbReference>
<dbReference type="AlphaFoldDB" id="A0A975CLP3"/>
<keyword evidence="1" id="KW-0472">Membrane</keyword>
<name>A0A975CLP3_9FLAO</name>
<accession>A0A975CLP3</accession>
<feature type="transmembrane region" description="Helical" evidence="1">
    <location>
        <begin position="87"/>
        <end position="114"/>
    </location>
</feature>
<organism evidence="2 3">
    <name type="scientific">Polaribacter cellanae</name>
    <dbReference type="NCBI Taxonomy" id="2818493"/>
    <lineage>
        <taxon>Bacteria</taxon>
        <taxon>Pseudomonadati</taxon>
        <taxon>Bacteroidota</taxon>
        <taxon>Flavobacteriia</taxon>
        <taxon>Flavobacteriales</taxon>
        <taxon>Flavobacteriaceae</taxon>
    </lineage>
</organism>
<gene>
    <name evidence="2" type="ORF">J3359_15730</name>
</gene>
<evidence type="ECO:0000313" key="3">
    <source>
        <dbReference type="Proteomes" id="UP000663920"/>
    </source>
</evidence>
<feature type="transmembrane region" description="Helical" evidence="1">
    <location>
        <begin position="57"/>
        <end position="75"/>
    </location>
</feature>
<reference evidence="2 3" key="1">
    <citation type="submission" date="2021-03" db="EMBL/GenBank/DDBJ databases">
        <title>Complete genome of Polaribacter_sp.SM13.</title>
        <authorList>
            <person name="Jeong S.W."/>
            <person name="Bae J.W."/>
        </authorList>
    </citation>
    <scope>NUCLEOTIDE SEQUENCE [LARGE SCALE GENOMIC DNA]</scope>
    <source>
        <strain evidence="2 3">SM13</strain>
    </source>
</reference>
<dbReference type="Pfam" id="PF10990">
    <property type="entry name" value="DUF2809"/>
    <property type="match status" value="1"/>
</dbReference>
<sequence length="125" mass="14341">MKFNKKYFLIFSSLLLSEIAIATYANGFIRHTFGDFLAVILLYTLVKSFINISANKAAIIVLIISFGIEFLQLTTLQNHYPFEYEKLWKLVLGTSFSIGDLVAYFFGFLTIIVIENNIKNWHEAS</sequence>
<keyword evidence="3" id="KW-1185">Reference proteome</keyword>
<proteinExistence type="predicted"/>
<evidence type="ECO:0000313" key="2">
    <source>
        <dbReference type="EMBL" id="QTE22236.1"/>
    </source>
</evidence>
<evidence type="ECO:0000256" key="1">
    <source>
        <dbReference type="SAM" id="Phobius"/>
    </source>
</evidence>
<dbReference type="Proteomes" id="UP000663920">
    <property type="component" value="Chromosome"/>
</dbReference>
<feature type="transmembrane region" description="Helical" evidence="1">
    <location>
        <begin position="32"/>
        <end position="50"/>
    </location>
</feature>